<dbReference type="InterPro" id="IPR009057">
    <property type="entry name" value="Homeodomain-like_sf"/>
</dbReference>
<dbReference type="Proteomes" id="UP000886339">
    <property type="component" value="Unassembled WGS sequence"/>
</dbReference>
<dbReference type="Gene3D" id="1.10.10.60">
    <property type="entry name" value="Homeodomain-like"/>
    <property type="match status" value="1"/>
</dbReference>
<keyword evidence="3" id="KW-0804">Transcription</keyword>
<dbReference type="GO" id="GO:0043565">
    <property type="term" value="F:sequence-specific DNA binding"/>
    <property type="evidence" value="ECO:0007669"/>
    <property type="project" value="InterPro"/>
</dbReference>
<feature type="transmembrane region" description="Helical" evidence="4">
    <location>
        <begin position="145"/>
        <end position="166"/>
    </location>
</feature>
<evidence type="ECO:0000256" key="4">
    <source>
        <dbReference type="SAM" id="Phobius"/>
    </source>
</evidence>
<keyword evidence="4" id="KW-0472">Membrane</keyword>
<name>A0A831RVR8_9GAMM</name>
<keyword evidence="4" id="KW-0812">Transmembrane</keyword>
<sequence>MHALAILFAGFSIFTALPTGAALWRGSSGSAHLAGTGLLFSLAGLQLFNFLYLQYHSPLLYSPAYRILLFSVAPCFYLYSRPLLLGKEEPGARALLHFLPPAVAAFLPFHLALPLSFLIGAAYLGWLARKLYALREQRPYFRRELLLLGGIFGIALVVTLLGMVLPGQHEPLFFSLYTIAIGLAFLLLSLALALVPGLSAKVKEAAQETYAHTTLENVDCESLLQKLDALMSGQQLYRQADLNLAELASRLDLSRHQLSELINTRLGMGFSRYLREQRVQEARRLLLDKPSLPVLSVGLEAGFSSQSAFYDAFREITGMTPGKYRELHRKPPAH</sequence>
<dbReference type="InterPro" id="IPR020449">
    <property type="entry name" value="Tscrpt_reg_AraC-type_HTH"/>
</dbReference>
<keyword evidence="4" id="KW-1133">Transmembrane helix</keyword>
<feature type="transmembrane region" description="Helical" evidence="4">
    <location>
        <begin position="59"/>
        <end position="79"/>
    </location>
</feature>
<dbReference type="AlphaFoldDB" id="A0A831RVR8"/>
<feature type="transmembrane region" description="Helical" evidence="4">
    <location>
        <begin position="31"/>
        <end position="52"/>
    </location>
</feature>
<protein>
    <submittedName>
        <fullName evidence="6">AraC family transcriptional regulator</fullName>
    </submittedName>
</protein>
<dbReference type="SUPFAM" id="SSF46689">
    <property type="entry name" value="Homeodomain-like"/>
    <property type="match status" value="1"/>
</dbReference>
<dbReference type="EMBL" id="DRLF01000013">
    <property type="protein sequence ID" value="HEC05278.1"/>
    <property type="molecule type" value="Genomic_DNA"/>
</dbReference>
<dbReference type="PRINTS" id="PR00032">
    <property type="entry name" value="HTHARAC"/>
</dbReference>
<gene>
    <name evidence="6" type="ORF">ENJ12_00365</name>
</gene>
<keyword evidence="1" id="KW-0805">Transcription regulation</keyword>
<dbReference type="SMART" id="SM00342">
    <property type="entry name" value="HTH_ARAC"/>
    <property type="match status" value="1"/>
</dbReference>
<dbReference type="PROSITE" id="PS01124">
    <property type="entry name" value="HTH_ARAC_FAMILY_2"/>
    <property type="match status" value="1"/>
</dbReference>
<dbReference type="PANTHER" id="PTHR43280:SF29">
    <property type="entry name" value="ARAC-FAMILY TRANSCRIPTIONAL REGULATOR"/>
    <property type="match status" value="1"/>
</dbReference>
<dbReference type="GO" id="GO:0003700">
    <property type="term" value="F:DNA-binding transcription factor activity"/>
    <property type="evidence" value="ECO:0007669"/>
    <property type="project" value="InterPro"/>
</dbReference>
<evidence type="ECO:0000313" key="6">
    <source>
        <dbReference type="EMBL" id="HEC05278.1"/>
    </source>
</evidence>
<evidence type="ECO:0000256" key="2">
    <source>
        <dbReference type="ARBA" id="ARBA00023125"/>
    </source>
</evidence>
<evidence type="ECO:0000256" key="3">
    <source>
        <dbReference type="ARBA" id="ARBA00023163"/>
    </source>
</evidence>
<evidence type="ECO:0000259" key="5">
    <source>
        <dbReference type="PROSITE" id="PS01124"/>
    </source>
</evidence>
<proteinExistence type="predicted"/>
<feature type="transmembrane region" description="Helical" evidence="4">
    <location>
        <begin position="99"/>
        <end position="124"/>
    </location>
</feature>
<keyword evidence="2" id="KW-0238">DNA-binding</keyword>
<dbReference type="PANTHER" id="PTHR43280">
    <property type="entry name" value="ARAC-FAMILY TRANSCRIPTIONAL REGULATOR"/>
    <property type="match status" value="1"/>
</dbReference>
<accession>A0A831RVR8</accession>
<organism evidence="6">
    <name type="scientific">Thiolapillus brandeum</name>
    <dbReference type="NCBI Taxonomy" id="1076588"/>
    <lineage>
        <taxon>Bacteria</taxon>
        <taxon>Pseudomonadati</taxon>
        <taxon>Pseudomonadota</taxon>
        <taxon>Gammaproteobacteria</taxon>
        <taxon>Chromatiales</taxon>
        <taxon>Sedimenticolaceae</taxon>
        <taxon>Thiolapillus</taxon>
    </lineage>
</organism>
<reference evidence="6" key="1">
    <citation type="journal article" date="2020" name="mSystems">
        <title>Genome- and Community-Level Interaction Insights into Carbon Utilization and Element Cycling Functions of Hydrothermarchaeota in Hydrothermal Sediment.</title>
        <authorList>
            <person name="Zhou Z."/>
            <person name="Liu Y."/>
            <person name="Xu W."/>
            <person name="Pan J."/>
            <person name="Luo Z.H."/>
            <person name="Li M."/>
        </authorList>
    </citation>
    <scope>NUCLEOTIDE SEQUENCE [LARGE SCALE GENOMIC DNA]</scope>
    <source>
        <strain evidence="6">HyVt-458</strain>
    </source>
</reference>
<feature type="domain" description="HTH araC/xylS-type" evidence="5">
    <location>
        <begin position="221"/>
        <end position="327"/>
    </location>
</feature>
<dbReference type="InterPro" id="IPR018062">
    <property type="entry name" value="HTH_AraC-typ_CS"/>
</dbReference>
<dbReference type="InterPro" id="IPR018060">
    <property type="entry name" value="HTH_AraC"/>
</dbReference>
<dbReference type="PROSITE" id="PS00041">
    <property type="entry name" value="HTH_ARAC_FAMILY_1"/>
    <property type="match status" value="1"/>
</dbReference>
<feature type="transmembrane region" description="Helical" evidence="4">
    <location>
        <begin position="172"/>
        <end position="195"/>
    </location>
</feature>
<evidence type="ECO:0000256" key="1">
    <source>
        <dbReference type="ARBA" id="ARBA00023015"/>
    </source>
</evidence>
<comment type="caution">
    <text evidence="6">The sequence shown here is derived from an EMBL/GenBank/DDBJ whole genome shotgun (WGS) entry which is preliminary data.</text>
</comment>
<dbReference type="Pfam" id="PF12833">
    <property type="entry name" value="HTH_18"/>
    <property type="match status" value="1"/>
</dbReference>